<accession>A0A3L8SPT8</accession>
<evidence type="ECO:0000313" key="3">
    <source>
        <dbReference type="Proteomes" id="UP000276834"/>
    </source>
</evidence>
<proteinExistence type="predicted"/>
<comment type="caution">
    <text evidence="2">The sequence shown here is derived from an EMBL/GenBank/DDBJ whole genome shotgun (WGS) entry which is preliminary data.</text>
</comment>
<reference evidence="2 3" key="1">
    <citation type="journal article" date="2018" name="Proc. R. Soc. B">
        <title>A non-coding region near Follistatin controls head colour polymorphism in the Gouldian finch.</title>
        <authorList>
            <person name="Toomey M.B."/>
            <person name="Marques C.I."/>
            <person name="Andrade P."/>
            <person name="Araujo P.M."/>
            <person name="Sabatino S."/>
            <person name="Gazda M.A."/>
            <person name="Afonso S."/>
            <person name="Lopes R.J."/>
            <person name="Corbo J.C."/>
            <person name="Carneiro M."/>
        </authorList>
    </citation>
    <scope>NUCLEOTIDE SEQUENCE [LARGE SCALE GENOMIC DNA]</scope>
    <source>
        <strain evidence="2">Red01</strain>
        <tissue evidence="2">Muscle</tissue>
    </source>
</reference>
<dbReference type="AlphaFoldDB" id="A0A3L8SPT8"/>
<keyword evidence="3" id="KW-1185">Reference proteome</keyword>
<gene>
    <name evidence="2" type="ORF">DV515_00005601</name>
</gene>
<protein>
    <submittedName>
        <fullName evidence="2">Uncharacterized protein</fullName>
    </submittedName>
</protein>
<feature type="non-terminal residue" evidence="2">
    <location>
        <position position="1"/>
    </location>
</feature>
<dbReference type="EMBL" id="QUSF01000012">
    <property type="protein sequence ID" value="RLW04936.1"/>
    <property type="molecule type" value="Genomic_DNA"/>
</dbReference>
<feature type="region of interest" description="Disordered" evidence="1">
    <location>
        <begin position="22"/>
        <end position="108"/>
    </location>
</feature>
<feature type="region of interest" description="Disordered" evidence="1">
    <location>
        <begin position="131"/>
        <end position="161"/>
    </location>
</feature>
<name>A0A3L8SPT8_CHLGU</name>
<organism evidence="2 3">
    <name type="scientific">Chloebia gouldiae</name>
    <name type="common">Gouldian finch</name>
    <name type="synonym">Erythrura gouldiae</name>
    <dbReference type="NCBI Taxonomy" id="44316"/>
    <lineage>
        <taxon>Eukaryota</taxon>
        <taxon>Metazoa</taxon>
        <taxon>Chordata</taxon>
        <taxon>Craniata</taxon>
        <taxon>Vertebrata</taxon>
        <taxon>Euteleostomi</taxon>
        <taxon>Archelosauria</taxon>
        <taxon>Archosauria</taxon>
        <taxon>Dinosauria</taxon>
        <taxon>Saurischia</taxon>
        <taxon>Theropoda</taxon>
        <taxon>Coelurosauria</taxon>
        <taxon>Aves</taxon>
        <taxon>Neognathae</taxon>
        <taxon>Neoaves</taxon>
        <taxon>Telluraves</taxon>
        <taxon>Australaves</taxon>
        <taxon>Passeriformes</taxon>
        <taxon>Passeroidea</taxon>
        <taxon>Passeridae</taxon>
        <taxon>Chloebia</taxon>
    </lineage>
</organism>
<sequence>DSLTVRVLPVPASPRRCTEILAAPAPAGITRRARPHQVRPTERPRRSPAAEAPGTLLEPHRGSGSLHRLPPLPHRRTPGTSPAAQNARKDARGALAGAGARGAGIVGSPAKQNCRRLRCCGNCSADPLKPGSPQREGGAAMPSCGAASPAIHQRFTRGGKV</sequence>
<dbReference type="OrthoDB" id="3945418at2759"/>
<evidence type="ECO:0000313" key="2">
    <source>
        <dbReference type="EMBL" id="RLW04936.1"/>
    </source>
</evidence>
<dbReference type="Proteomes" id="UP000276834">
    <property type="component" value="Unassembled WGS sequence"/>
</dbReference>
<evidence type="ECO:0000256" key="1">
    <source>
        <dbReference type="SAM" id="MobiDB-lite"/>
    </source>
</evidence>